<dbReference type="SMART" id="SM00822">
    <property type="entry name" value="PKS_KR"/>
    <property type="match status" value="1"/>
</dbReference>
<dbReference type="SUPFAM" id="SSF51735">
    <property type="entry name" value="NAD(P)-binding Rossmann-fold domains"/>
    <property type="match status" value="1"/>
</dbReference>
<organism evidence="4 5">
    <name type="scientific">Alteromonas sediminis</name>
    <dbReference type="NCBI Taxonomy" id="2259342"/>
    <lineage>
        <taxon>Bacteria</taxon>
        <taxon>Pseudomonadati</taxon>
        <taxon>Pseudomonadota</taxon>
        <taxon>Gammaproteobacteria</taxon>
        <taxon>Alteromonadales</taxon>
        <taxon>Alteromonadaceae</taxon>
        <taxon>Alteromonas/Salinimonas group</taxon>
        <taxon>Alteromonas</taxon>
    </lineage>
</organism>
<comment type="caution">
    <text evidence="4">The sequence shown here is derived from an EMBL/GenBank/DDBJ whole genome shotgun (WGS) entry which is preliminary data.</text>
</comment>
<dbReference type="PANTHER" id="PTHR42879:SF2">
    <property type="entry name" value="3-OXOACYL-[ACYL-CARRIER-PROTEIN] REDUCTASE FABG"/>
    <property type="match status" value="1"/>
</dbReference>
<dbReference type="InterPro" id="IPR036291">
    <property type="entry name" value="NAD(P)-bd_dom_sf"/>
</dbReference>
<dbReference type="RefSeq" id="WP_124028958.1">
    <property type="nucleotide sequence ID" value="NZ_JBHRSN010000014.1"/>
</dbReference>
<sequence>MSDVKRILVTGASGGIGKAVALLLAEQGYDIAVHYRNGKESAEAIIAAISEAGGKATGIQFDITDRERTKATIEADIEANGAYWGVVCNAGITKDNAFPAMSSEEWESVVHTNLDSFYNVLHPTIMPMIRLRKGGRIVTLSSVSGLTGNRGQTNYSASKAGIIGATKALAVELGKRKITVNCVAPGIIQTDMIEGVFADEAKKMIPLGTFGDVSDVAHTVSFLMSDGAKYITRQVISVNGGMC</sequence>
<evidence type="ECO:0000313" key="4">
    <source>
        <dbReference type="EMBL" id="RPJ65411.1"/>
    </source>
</evidence>
<accession>A0A3N5YKG1</accession>
<keyword evidence="5" id="KW-1185">Reference proteome</keyword>
<name>A0A3N5YKG1_9ALTE</name>
<evidence type="ECO:0000256" key="1">
    <source>
        <dbReference type="ARBA" id="ARBA00006484"/>
    </source>
</evidence>
<dbReference type="NCBIfam" id="NF009466">
    <property type="entry name" value="PRK12826.1-2"/>
    <property type="match status" value="1"/>
</dbReference>
<dbReference type="EC" id="1.1.1.100" evidence="4"/>
<comment type="similarity">
    <text evidence="1">Belongs to the short-chain dehydrogenases/reductases (SDR) family.</text>
</comment>
<feature type="domain" description="Ketoreductase" evidence="3">
    <location>
        <begin position="5"/>
        <end position="196"/>
    </location>
</feature>
<dbReference type="Pfam" id="PF13561">
    <property type="entry name" value="adh_short_C2"/>
    <property type="match status" value="1"/>
</dbReference>
<evidence type="ECO:0000313" key="5">
    <source>
        <dbReference type="Proteomes" id="UP000275281"/>
    </source>
</evidence>
<dbReference type="PANTHER" id="PTHR42879">
    <property type="entry name" value="3-OXOACYL-(ACYL-CARRIER-PROTEIN) REDUCTASE"/>
    <property type="match status" value="1"/>
</dbReference>
<evidence type="ECO:0000259" key="3">
    <source>
        <dbReference type="SMART" id="SM00822"/>
    </source>
</evidence>
<dbReference type="InterPro" id="IPR011285">
    <property type="entry name" value="FabG-rel"/>
</dbReference>
<dbReference type="PRINTS" id="PR00080">
    <property type="entry name" value="SDRFAMILY"/>
</dbReference>
<evidence type="ECO:0000256" key="2">
    <source>
        <dbReference type="ARBA" id="ARBA00023002"/>
    </source>
</evidence>
<reference evidence="4 5" key="1">
    <citation type="submission" date="2018-11" db="EMBL/GenBank/DDBJ databases">
        <authorList>
            <person name="Ye M.-Q."/>
            <person name="Du Z.-J."/>
        </authorList>
    </citation>
    <scope>NUCLEOTIDE SEQUENCE [LARGE SCALE GENOMIC DNA]</scope>
    <source>
        <strain evidence="4 5">U0105</strain>
    </source>
</reference>
<dbReference type="InterPro" id="IPR002347">
    <property type="entry name" value="SDR_fam"/>
</dbReference>
<protein>
    <submittedName>
        <fullName evidence="4">3-oxoacyl-ACP reductase FabG</fullName>
        <ecNumber evidence="4">1.1.1.100</ecNumber>
    </submittedName>
</protein>
<dbReference type="NCBIfam" id="NF004200">
    <property type="entry name" value="PRK05653.1-5"/>
    <property type="match status" value="1"/>
</dbReference>
<dbReference type="Proteomes" id="UP000275281">
    <property type="component" value="Unassembled WGS sequence"/>
</dbReference>
<dbReference type="InterPro" id="IPR050259">
    <property type="entry name" value="SDR"/>
</dbReference>
<dbReference type="NCBIfam" id="TIGR01831">
    <property type="entry name" value="fabG_rel"/>
    <property type="match status" value="1"/>
</dbReference>
<dbReference type="FunFam" id="3.40.50.720:FF:000173">
    <property type="entry name" value="3-oxoacyl-[acyl-carrier protein] reductase"/>
    <property type="match status" value="1"/>
</dbReference>
<dbReference type="GO" id="GO:0004316">
    <property type="term" value="F:3-oxoacyl-[acyl-carrier-protein] reductase (NADPH) activity"/>
    <property type="evidence" value="ECO:0007669"/>
    <property type="project" value="UniProtKB-EC"/>
</dbReference>
<dbReference type="EMBL" id="RPOK01000005">
    <property type="protein sequence ID" value="RPJ65411.1"/>
    <property type="molecule type" value="Genomic_DNA"/>
</dbReference>
<dbReference type="InterPro" id="IPR057326">
    <property type="entry name" value="KR_dom"/>
</dbReference>
<gene>
    <name evidence="4" type="primary">fabG</name>
    <name evidence="4" type="ORF">DRW07_16035</name>
</gene>
<dbReference type="Gene3D" id="3.40.50.720">
    <property type="entry name" value="NAD(P)-binding Rossmann-like Domain"/>
    <property type="match status" value="1"/>
</dbReference>
<dbReference type="PRINTS" id="PR00081">
    <property type="entry name" value="GDHRDH"/>
</dbReference>
<proteinExistence type="inferred from homology"/>
<keyword evidence="2 4" id="KW-0560">Oxidoreductase</keyword>
<dbReference type="AlphaFoldDB" id="A0A3N5YKG1"/>
<dbReference type="OrthoDB" id="9804774at2"/>